<evidence type="ECO:0000313" key="8">
    <source>
        <dbReference type="EMBL" id="PZN83517.1"/>
    </source>
</evidence>
<comment type="similarity">
    <text evidence="5">Belongs to the GHMP kinase family.</text>
</comment>
<dbReference type="InterPro" id="IPR001174">
    <property type="entry name" value="HddA/FKP"/>
</dbReference>
<feature type="domain" description="GHMP kinase N-terminal" evidence="6">
    <location>
        <begin position="87"/>
        <end position="173"/>
    </location>
</feature>
<evidence type="ECO:0000256" key="3">
    <source>
        <dbReference type="ARBA" id="ARBA00022777"/>
    </source>
</evidence>
<comment type="caution">
    <text evidence="8">The sequence shown here is derived from an EMBL/GenBank/DDBJ whole genome shotgun (WGS) entry which is preliminary data.</text>
</comment>
<dbReference type="SUPFAM" id="SSF54211">
    <property type="entry name" value="Ribosomal protein S5 domain 2-like"/>
    <property type="match status" value="1"/>
</dbReference>
<dbReference type="GO" id="GO:0005524">
    <property type="term" value="F:ATP binding"/>
    <property type="evidence" value="ECO:0007669"/>
    <property type="project" value="UniProtKB-KW"/>
</dbReference>
<dbReference type="PANTHER" id="PTHR32463:SF0">
    <property type="entry name" value="L-FUCOSE KINASE"/>
    <property type="match status" value="1"/>
</dbReference>
<dbReference type="InterPro" id="IPR020568">
    <property type="entry name" value="Ribosomal_Su5_D2-typ_SF"/>
</dbReference>
<evidence type="ECO:0000256" key="5">
    <source>
        <dbReference type="ARBA" id="ARBA00038121"/>
    </source>
</evidence>
<dbReference type="Proteomes" id="UP000249396">
    <property type="component" value="Unassembled WGS sequence"/>
</dbReference>
<dbReference type="Gene3D" id="3.30.230.120">
    <property type="match status" value="1"/>
</dbReference>
<evidence type="ECO:0000256" key="4">
    <source>
        <dbReference type="ARBA" id="ARBA00022840"/>
    </source>
</evidence>
<keyword evidence="3" id="KW-0418">Kinase</keyword>
<name>A0A2W4TMF0_9GAMM</name>
<protein>
    <submittedName>
        <fullName evidence="8">Dehydrogenase</fullName>
    </submittedName>
</protein>
<evidence type="ECO:0000259" key="7">
    <source>
        <dbReference type="Pfam" id="PF08544"/>
    </source>
</evidence>
<proteinExistence type="inferred from homology"/>
<keyword evidence="2" id="KW-0547">Nucleotide-binding</keyword>
<sequence>MNSMTLIRSKAPLRLGLAGGGTDVSPYSDLYGGFVLNATVDLYAHCTLELTEGMQEVEFHALDLEESFRGSLASEYPLTDSMIIHKAVYNRVVREFNNSRPLPLRITTWADAPPGSGLGTSSTLVVAILAAFQELLSLPLGEYDLAHLAYEIERIDCGFAGGKQDQYAATFGGFNFMEFYEKERVIVNPLRIRRHIENELQSSLLLFFTGRSRESALIIADQVRSANTDSGNEDGTIAAMHSVKQLALDMKERILKGDIFGVQELLRRSWEAKKRMAASISNFEIEHLAGLAISAGAKAVKISGAGGGGFLMIFVDPLQRFNVINALSGFSGQFHRFQFTHQGVEAWTVK</sequence>
<evidence type="ECO:0000313" key="9">
    <source>
        <dbReference type="Proteomes" id="UP000249396"/>
    </source>
</evidence>
<feature type="domain" description="GHMP kinase C-terminal" evidence="7">
    <location>
        <begin position="252"/>
        <end position="328"/>
    </location>
</feature>
<evidence type="ECO:0000259" key="6">
    <source>
        <dbReference type="Pfam" id="PF00288"/>
    </source>
</evidence>
<dbReference type="GO" id="GO:0042352">
    <property type="term" value="P:GDP-L-fucose salvage"/>
    <property type="evidence" value="ECO:0007669"/>
    <property type="project" value="TreeGrafter"/>
</dbReference>
<dbReference type="SUPFAM" id="SSF55060">
    <property type="entry name" value="GHMP Kinase, C-terminal domain"/>
    <property type="match status" value="1"/>
</dbReference>
<dbReference type="Pfam" id="PF08544">
    <property type="entry name" value="GHMP_kinases_C"/>
    <property type="match status" value="1"/>
</dbReference>
<dbReference type="InterPro" id="IPR006204">
    <property type="entry name" value="GHMP_kinase_N_dom"/>
</dbReference>
<dbReference type="GO" id="GO:0050201">
    <property type="term" value="F:fucokinase activity"/>
    <property type="evidence" value="ECO:0007669"/>
    <property type="project" value="TreeGrafter"/>
</dbReference>
<dbReference type="EMBL" id="QJPH01000185">
    <property type="protein sequence ID" value="PZN83517.1"/>
    <property type="molecule type" value="Genomic_DNA"/>
</dbReference>
<dbReference type="InterPro" id="IPR013750">
    <property type="entry name" value="GHMP_kinase_C_dom"/>
</dbReference>
<dbReference type="InterPro" id="IPR036554">
    <property type="entry name" value="GHMP_kinase_C_sf"/>
</dbReference>
<gene>
    <name evidence="8" type="ORF">DM484_04200</name>
</gene>
<keyword evidence="1" id="KW-0808">Transferase</keyword>
<dbReference type="InterPro" id="IPR052203">
    <property type="entry name" value="GHMP_Kinase-Related"/>
</dbReference>
<keyword evidence="4" id="KW-0067">ATP-binding</keyword>
<evidence type="ECO:0000256" key="1">
    <source>
        <dbReference type="ARBA" id="ARBA00022679"/>
    </source>
</evidence>
<accession>A0A2W4TMF0</accession>
<dbReference type="Pfam" id="PF00288">
    <property type="entry name" value="GHMP_kinases_N"/>
    <property type="match status" value="1"/>
</dbReference>
<evidence type="ECO:0000256" key="2">
    <source>
        <dbReference type="ARBA" id="ARBA00022741"/>
    </source>
</evidence>
<organism evidence="8 9">
    <name type="scientific">Candidatus Methylumidiphilus alinenensis</name>
    <dbReference type="NCBI Taxonomy" id="2202197"/>
    <lineage>
        <taxon>Bacteria</taxon>
        <taxon>Pseudomonadati</taxon>
        <taxon>Pseudomonadota</taxon>
        <taxon>Gammaproteobacteria</taxon>
        <taxon>Methylococcales</taxon>
        <taxon>Candidatus Methylumidiphilus</taxon>
    </lineage>
</organism>
<dbReference type="PRINTS" id="PR00960">
    <property type="entry name" value="LMBPPROTEIN"/>
</dbReference>
<dbReference type="InterPro" id="IPR014606">
    <property type="entry name" value="Heptose_7-P_kinase"/>
</dbReference>
<reference evidence="8 9" key="1">
    <citation type="journal article" date="2018" name="Aquat. Microb. Ecol.">
        <title>Gammaproteobacterial methanotrophs dominate.</title>
        <authorList>
            <person name="Rissanen A.J."/>
            <person name="Saarenheimo J."/>
            <person name="Tiirola M."/>
            <person name="Peura S."/>
            <person name="Aalto S.L."/>
            <person name="Karvinen A."/>
            <person name="Nykanen H."/>
        </authorList>
    </citation>
    <scope>NUCLEOTIDE SEQUENCE [LARGE SCALE GENOMIC DNA]</scope>
    <source>
        <strain evidence="8">AMbin10</strain>
    </source>
</reference>
<dbReference type="PANTHER" id="PTHR32463">
    <property type="entry name" value="L-FUCOSE KINASE"/>
    <property type="match status" value="1"/>
</dbReference>
<dbReference type="PIRSF" id="PIRSF036406">
    <property type="entry name" value="Hept_kin"/>
    <property type="match status" value="1"/>
</dbReference>
<dbReference type="AlphaFoldDB" id="A0A2W4TMF0"/>